<evidence type="ECO:0000256" key="1">
    <source>
        <dbReference type="ARBA" id="ARBA00001946"/>
    </source>
</evidence>
<dbReference type="OrthoDB" id="5296913at2"/>
<proteinExistence type="predicted"/>
<keyword evidence="4" id="KW-1133">Transmembrane helix</keyword>
<dbReference type="EC" id="2.7.7.65" evidence="2"/>
<feature type="transmembrane region" description="Helical" evidence="4">
    <location>
        <begin position="128"/>
        <end position="149"/>
    </location>
</feature>
<dbReference type="SUPFAM" id="SSF55073">
    <property type="entry name" value="Nucleotide cyclase"/>
    <property type="match status" value="1"/>
</dbReference>
<dbReference type="PANTHER" id="PTHR45138:SF9">
    <property type="entry name" value="DIGUANYLATE CYCLASE DGCM-RELATED"/>
    <property type="match status" value="1"/>
</dbReference>
<feature type="transmembrane region" description="Helical" evidence="4">
    <location>
        <begin position="43"/>
        <end position="65"/>
    </location>
</feature>
<keyword evidence="7" id="KW-1185">Reference proteome</keyword>
<gene>
    <name evidence="6" type="ORF">OLEAN_C07980</name>
</gene>
<dbReference type="NCBIfam" id="TIGR00254">
    <property type="entry name" value="GGDEF"/>
    <property type="match status" value="1"/>
</dbReference>
<evidence type="ECO:0000313" key="7">
    <source>
        <dbReference type="Proteomes" id="UP000032749"/>
    </source>
</evidence>
<evidence type="ECO:0000259" key="5">
    <source>
        <dbReference type="PROSITE" id="PS50887"/>
    </source>
</evidence>
<dbReference type="GO" id="GO:0052621">
    <property type="term" value="F:diguanylate cyclase activity"/>
    <property type="evidence" value="ECO:0007669"/>
    <property type="project" value="UniProtKB-EC"/>
</dbReference>
<dbReference type="Pfam" id="PF00990">
    <property type="entry name" value="GGDEF"/>
    <property type="match status" value="1"/>
</dbReference>
<dbReference type="SMART" id="SM00267">
    <property type="entry name" value="GGDEF"/>
    <property type="match status" value="1"/>
</dbReference>
<dbReference type="AlphaFoldDB" id="R4YSA7"/>
<evidence type="ECO:0000256" key="2">
    <source>
        <dbReference type="ARBA" id="ARBA00012528"/>
    </source>
</evidence>
<dbReference type="InterPro" id="IPR050469">
    <property type="entry name" value="Diguanylate_Cyclase"/>
</dbReference>
<dbReference type="FunFam" id="3.30.70.270:FF:000001">
    <property type="entry name" value="Diguanylate cyclase domain protein"/>
    <property type="match status" value="1"/>
</dbReference>
<dbReference type="Proteomes" id="UP000032749">
    <property type="component" value="Chromosome"/>
</dbReference>
<sequence>MGIKQNNTLDPEVQHITHFFSVFKDLDKEDAFRQEVLRKQRRLVFKLCAFVAVAMPVFMLSDYMIVKSELWSTFLVGQRLVQITACIVFLLIIPRVKRYSSYDALVFSTLFIFFSLLQIGSVTFVDDYALYALFDIIIMICLYASGILTVKLSLTLCVYHSLIAIIIVIFVKGLDVHSQIIMVLGYGFSNGAGILLAIAQQKNARQQFLLQHFLREKTLQLKQLAYRDSLTNALNRRAFQDHFRDIERMAVRMQADHKNQFLIAADIDYFKAVNDNFGHDVGDKVLVAFIALVEANIRPLDNVYRFGGEEFMILLQGCDADTAIKRVEKIMYLLNDSGLKIEELEHPVTCSFGITPILVTDTIDSVCIRADEALYLAKKSGRNQYRFNPGSDPKPE</sequence>
<accession>R4YSA7</accession>
<dbReference type="STRING" id="698738.OLEAN_C07980"/>
<dbReference type="EMBL" id="FO203512">
    <property type="protein sequence ID" value="CCK74974.1"/>
    <property type="molecule type" value="Genomic_DNA"/>
</dbReference>
<dbReference type="CDD" id="cd01949">
    <property type="entry name" value="GGDEF"/>
    <property type="match status" value="1"/>
</dbReference>
<dbReference type="InterPro" id="IPR000160">
    <property type="entry name" value="GGDEF_dom"/>
</dbReference>
<keyword evidence="4" id="KW-0472">Membrane</keyword>
<dbReference type="HOGENOM" id="CLU_696049_0_0_6"/>
<feature type="domain" description="GGDEF" evidence="5">
    <location>
        <begin position="258"/>
        <end position="390"/>
    </location>
</feature>
<comment type="catalytic activity">
    <reaction evidence="3">
        <text>2 GTP = 3',3'-c-di-GMP + 2 diphosphate</text>
        <dbReference type="Rhea" id="RHEA:24898"/>
        <dbReference type="ChEBI" id="CHEBI:33019"/>
        <dbReference type="ChEBI" id="CHEBI:37565"/>
        <dbReference type="ChEBI" id="CHEBI:58805"/>
        <dbReference type="EC" id="2.7.7.65"/>
    </reaction>
</comment>
<dbReference type="PANTHER" id="PTHR45138">
    <property type="entry name" value="REGULATORY COMPONENTS OF SENSORY TRANSDUCTION SYSTEM"/>
    <property type="match status" value="1"/>
</dbReference>
<feature type="transmembrane region" description="Helical" evidence="4">
    <location>
        <begin position="156"/>
        <end position="174"/>
    </location>
</feature>
<protein>
    <recommendedName>
        <fullName evidence="2">diguanylate cyclase</fullName>
        <ecNumber evidence="2">2.7.7.65</ecNumber>
    </recommendedName>
</protein>
<dbReference type="InterPro" id="IPR043128">
    <property type="entry name" value="Rev_trsase/Diguanyl_cyclase"/>
</dbReference>
<comment type="cofactor">
    <cofactor evidence="1">
        <name>Mg(2+)</name>
        <dbReference type="ChEBI" id="CHEBI:18420"/>
    </cofactor>
</comment>
<dbReference type="InterPro" id="IPR029787">
    <property type="entry name" value="Nucleotide_cyclase"/>
</dbReference>
<dbReference type="Gene3D" id="3.30.70.270">
    <property type="match status" value="1"/>
</dbReference>
<dbReference type="PROSITE" id="PS50887">
    <property type="entry name" value="GGDEF"/>
    <property type="match status" value="1"/>
</dbReference>
<feature type="transmembrane region" description="Helical" evidence="4">
    <location>
        <begin position="180"/>
        <end position="199"/>
    </location>
</feature>
<feature type="transmembrane region" description="Helical" evidence="4">
    <location>
        <begin position="71"/>
        <end position="92"/>
    </location>
</feature>
<feature type="transmembrane region" description="Helical" evidence="4">
    <location>
        <begin position="104"/>
        <end position="122"/>
    </location>
</feature>
<evidence type="ECO:0000256" key="3">
    <source>
        <dbReference type="ARBA" id="ARBA00034247"/>
    </source>
</evidence>
<dbReference type="KEGG" id="oai:OLEAN_C07980"/>
<evidence type="ECO:0000256" key="4">
    <source>
        <dbReference type="SAM" id="Phobius"/>
    </source>
</evidence>
<name>R4YSA7_OLEAN</name>
<evidence type="ECO:0000313" key="6">
    <source>
        <dbReference type="EMBL" id="CCK74974.1"/>
    </source>
</evidence>
<keyword evidence="4" id="KW-0812">Transmembrane</keyword>
<organism evidence="6 7">
    <name type="scientific">Oleispira antarctica RB-8</name>
    <dbReference type="NCBI Taxonomy" id="698738"/>
    <lineage>
        <taxon>Bacteria</taxon>
        <taxon>Pseudomonadati</taxon>
        <taxon>Pseudomonadota</taxon>
        <taxon>Gammaproteobacteria</taxon>
        <taxon>Oceanospirillales</taxon>
        <taxon>Oceanospirillaceae</taxon>
        <taxon>Oleispira</taxon>
    </lineage>
</organism>
<reference evidence="6 7" key="1">
    <citation type="journal article" date="2013" name="Nat. Commun.">
        <title>Genome sequence and functional genomic analysis of the oil-degrading bacterium Oleispira antarctica.</title>
        <authorList>
            <person name="Kube M."/>
            <person name="Chernikova T.N."/>
            <person name="Al-Ramahi Y."/>
            <person name="Beloqui A."/>
            <person name="Lopez-Cortez N."/>
            <person name="Guazzaroni M.E."/>
            <person name="Heipieper H.J."/>
            <person name="Klages S."/>
            <person name="Kotsyurbenko O.R."/>
            <person name="Langer I."/>
            <person name="Nechitaylo T.Y."/>
            <person name="Lunsdorf H."/>
            <person name="Fernandez M."/>
            <person name="Juarez S."/>
            <person name="Ciordia S."/>
            <person name="Singer A."/>
            <person name="Kagan O."/>
            <person name="Egorova O."/>
            <person name="Petit P.A."/>
            <person name="Stogios P."/>
            <person name="Kim Y."/>
            <person name="Tchigvintsev A."/>
            <person name="Flick R."/>
            <person name="Denaro R."/>
            <person name="Genovese M."/>
            <person name="Albar J.P."/>
            <person name="Reva O.N."/>
            <person name="Martinez-Gomariz M."/>
            <person name="Tran H."/>
            <person name="Ferrer M."/>
            <person name="Savchenko A."/>
            <person name="Yakunin A.F."/>
            <person name="Yakimov M.M."/>
            <person name="Golyshina O.V."/>
            <person name="Reinhardt R."/>
            <person name="Golyshin P.N."/>
        </authorList>
    </citation>
    <scope>NUCLEOTIDE SEQUENCE [LARGE SCALE GENOMIC DNA]</scope>
</reference>